<sequence>MDAAGSSESRSARSVLTQRVAAHSVKVQTTGGVTVEASRDRDPRISPSLEPCRGVGEAPQLCALLGDAHLNFITETGGAPRTQSQLLRALQTPQPQAFISPSDNFKDQGLHMKFIVSNKP</sequence>
<evidence type="ECO:0000313" key="2">
    <source>
        <dbReference type="EMBL" id="MED6235210.1"/>
    </source>
</evidence>
<evidence type="ECO:0000256" key="1">
    <source>
        <dbReference type="SAM" id="MobiDB-lite"/>
    </source>
</evidence>
<protein>
    <submittedName>
        <fullName evidence="2">Uncharacterized protein</fullName>
    </submittedName>
</protein>
<proteinExistence type="predicted"/>
<dbReference type="EMBL" id="JAHUTI010010252">
    <property type="protein sequence ID" value="MED6235210.1"/>
    <property type="molecule type" value="Genomic_DNA"/>
</dbReference>
<gene>
    <name evidence="2" type="ORF">ATANTOWER_019817</name>
</gene>
<organism evidence="2 3">
    <name type="scientific">Ataeniobius toweri</name>
    <dbReference type="NCBI Taxonomy" id="208326"/>
    <lineage>
        <taxon>Eukaryota</taxon>
        <taxon>Metazoa</taxon>
        <taxon>Chordata</taxon>
        <taxon>Craniata</taxon>
        <taxon>Vertebrata</taxon>
        <taxon>Euteleostomi</taxon>
        <taxon>Actinopterygii</taxon>
        <taxon>Neopterygii</taxon>
        <taxon>Teleostei</taxon>
        <taxon>Neoteleostei</taxon>
        <taxon>Acanthomorphata</taxon>
        <taxon>Ovalentaria</taxon>
        <taxon>Atherinomorphae</taxon>
        <taxon>Cyprinodontiformes</taxon>
        <taxon>Goodeidae</taxon>
        <taxon>Ataeniobius</taxon>
    </lineage>
</organism>
<feature type="region of interest" description="Disordered" evidence="1">
    <location>
        <begin position="31"/>
        <end position="52"/>
    </location>
</feature>
<accession>A0ABU7ACB1</accession>
<evidence type="ECO:0000313" key="3">
    <source>
        <dbReference type="Proteomes" id="UP001345963"/>
    </source>
</evidence>
<name>A0ABU7ACB1_9TELE</name>
<keyword evidence="3" id="KW-1185">Reference proteome</keyword>
<comment type="caution">
    <text evidence="2">The sequence shown here is derived from an EMBL/GenBank/DDBJ whole genome shotgun (WGS) entry which is preliminary data.</text>
</comment>
<dbReference type="Proteomes" id="UP001345963">
    <property type="component" value="Unassembled WGS sequence"/>
</dbReference>
<reference evidence="2 3" key="1">
    <citation type="submission" date="2021-07" db="EMBL/GenBank/DDBJ databases">
        <authorList>
            <person name="Palmer J.M."/>
        </authorList>
    </citation>
    <scope>NUCLEOTIDE SEQUENCE [LARGE SCALE GENOMIC DNA]</scope>
    <source>
        <strain evidence="2 3">AT_MEX2019</strain>
        <tissue evidence="2">Muscle</tissue>
    </source>
</reference>